<dbReference type="SUPFAM" id="SSF46565">
    <property type="entry name" value="Chaperone J-domain"/>
    <property type="match status" value="1"/>
</dbReference>
<feature type="binding site" evidence="14">
    <location>
        <position position="191"/>
    </location>
    <ligand>
        <name>Zn(2+)</name>
        <dbReference type="ChEBI" id="CHEBI:29105"/>
        <label>2</label>
    </ligand>
</feature>
<dbReference type="GO" id="GO:0005737">
    <property type="term" value="C:cytoplasm"/>
    <property type="evidence" value="ECO:0007669"/>
    <property type="project" value="UniProtKB-SubCell"/>
</dbReference>
<dbReference type="NCBIfam" id="TIGR02349">
    <property type="entry name" value="DnaJ_bact"/>
    <property type="match status" value="1"/>
</dbReference>
<sequence length="382" mass="41053">MSKQDYYDLLGVEKGASPDDIKKAYRKQAMQFHPDRNPGNAEAEQKFKEINEAYDVLKDEQKRAAYDRFGHAAFEQGGPGGGGGGGFGGFGGGGFSDIFDEMFGEFMGGGRRGQSTGRGADLRYNMDISLEDAFAGKTTTVKVPSSAPCEDCKGTGGKDGAAPVTCSACHGHGKIRQQQGFFTIERTCPTCQGMGKIIKDPCRSCGGSGRTRKEKTLQVNIPAGVEDGTRIRLAGEGEAGMRGAPPGDLYIFLSIAAHRIFQRDGANIFCRVPIPMTTAVLGGTIEVPTIDGSKAKVTIPEGTQTGNQFRLRSKGMSVLRSPARGDMFIQAVVETPVNLTKRQKELLHEFNEAGEGEKAKNSPESQGFFAKVKELWEDLKEG</sequence>
<dbReference type="PROSITE" id="PS00636">
    <property type="entry name" value="DNAJ_1"/>
    <property type="match status" value="1"/>
</dbReference>
<dbReference type="PROSITE" id="PS50076">
    <property type="entry name" value="DNAJ_2"/>
    <property type="match status" value="1"/>
</dbReference>
<comment type="domain">
    <text evidence="14">The J domain is necessary and sufficient to stimulate DnaK ATPase activity. Zinc center 1 plays an important role in the autonomous, DnaK-independent chaperone activity of DnaJ. Zinc center 2 is essential for interaction with DnaK and for DnaJ activity.</text>
</comment>
<feature type="binding site" evidence="14">
    <location>
        <position position="188"/>
    </location>
    <ligand>
        <name>Zn(2+)</name>
        <dbReference type="ChEBI" id="CHEBI:29105"/>
        <label>2</label>
    </ligand>
</feature>
<feature type="binding site" evidence="14">
    <location>
        <position position="205"/>
    </location>
    <ligand>
        <name>Zn(2+)</name>
        <dbReference type="ChEBI" id="CHEBI:29105"/>
        <label>1</label>
    </ligand>
</feature>
<dbReference type="OrthoDB" id="9779889at2"/>
<evidence type="ECO:0000259" key="16">
    <source>
        <dbReference type="PROSITE" id="PS50076"/>
    </source>
</evidence>
<dbReference type="RefSeq" id="WP_009869946.1">
    <property type="nucleotide sequence ID" value="NZ_JXSL01000030.1"/>
</dbReference>
<evidence type="ECO:0000259" key="17">
    <source>
        <dbReference type="PROSITE" id="PS51188"/>
    </source>
</evidence>
<dbReference type="InterPro" id="IPR036869">
    <property type="entry name" value="J_dom_sf"/>
</dbReference>
<evidence type="ECO:0000256" key="12">
    <source>
        <dbReference type="ARBA" id="ARBA00061004"/>
    </source>
</evidence>
<feature type="binding site" evidence="14">
    <location>
        <position position="149"/>
    </location>
    <ligand>
        <name>Zn(2+)</name>
        <dbReference type="ChEBI" id="CHEBI:29105"/>
        <label>1</label>
    </ligand>
</feature>
<evidence type="ECO:0000256" key="15">
    <source>
        <dbReference type="PROSITE-ProRule" id="PRU00546"/>
    </source>
</evidence>
<dbReference type="SUPFAM" id="SSF57938">
    <property type="entry name" value="DnaJ/Hsp40 cysteine-rich domain"/>
    <property type="match status" value="1"/>
</dbReference>
<evidence type="ECO:0000256" key="4">
    <source>
        <dbReference type="ARBA" id="ARBA00022705"/>
    </source>
</evidence>
<dbReference type="NCBIfam" id="NF008035">
    <property type="entry name" value="PRK10767.1"/>
    <property type="match status" value="1"/>
</dbReference>
<comment type="cofactor">
    <cofactor evidence="14">
        <name>Zn(2+)</name>
        <dbReference type="ChEBI" id="CHEBI:29105"/>
    </cofactor>
    <text evidence="14">Binds 2 Zn(2+) ions per monomer.</text>
</comment>
<dbReference type="CDD" id="cd10719">
    <property type="entry name" value="DnaJ_zf"/>
    <property type="match status" value="1"/>
</dbReference>
<organism evidence="18 19">
    <name type="scientific">Paramagnetospirillum magnetotacticum MS-1</name>
    <dbReference type="NCBI Taxonomy" id="272627"/>
    <lineage>
        <taxon>Bacteria</taxon>
        <taxon>Pseudomonadati</taxon>
        <taxon>Pseudomonadota</taxon>
        <taxon>Alphaproteobacteria</taxon>
        <taxon>Rhodospirillales</taxon>
        <taxon>Magnetospirillaceae</taxon>
        <taxon>Paramagnetospirillum</taxon>
    </lineage>
</organism>
<keyword evidence="9 14" id="KW-0346">Stress response</keyword>
<dbReference type="PANTHER" id="PTHR43096">
    <property type="entry name" value="DNAJ HOMOLOG 1, MITOCHONDRIAL-RELATED"/>
    <property type="match status" value="1"/>
</dbReference>
<evidence type="ECO:0000256" key="2">
    <source>
        <dbReference type="ARBA" id="ARBA00011738"/>
    </source>
</evidence>
<dbReference type="GO" id="GO:0009408">
    <property type="term" value="P:response to heat"/>
    <property type="evidence" value="ECO:0007669"/>
    <property type="project" value="InterPro"/>
</dbReference>
<evidence type="ECO:0000256" key="9">
    <source>
        <dbReference type="ARBA" id="ARBA00023016"/>
    </source>
</evidence>
<dbReference type="FunFam" id="2.10.230.10:FF:000002">
    <property type="entry name" value="Molecular chaperone DnaJ"/>
    <property type="match status" value="1"/>
</dbReference>
<proteinExistence type="inferred from homology"/>
<dbReference type="PROSITE" id="PS51188">
    <property type="entry name" value="ZF_CR"/>
    <property type="match status" value="1"/>
</dbReference>
<dbReference type="Gene3D" id="2.60.260.20">
    <property type="entry name" value="Urease metallochaperone UreE, N-terminal domain"/>
    <property type="match status" value="2"/>
</dbReference>
<dbReference type="SUPFAM" id="SSF49493">
    <property type="entry name" value="HSP40/DnaJ peptide-binding domain"/>
    <property type="match status" value="2"/>
</dbReference>
<feature type="binding site" evidence="14">
    <location>
        <position position="166"/>
    </location>
    <ligand>
        <name>Zn(2+)</name>
        <dbReference type="ChEBI" id="CHEBI:29105"/>
        <label>2</label>
    </ligand>
</feature>
<comment type="similarity">
    <text evidence="12 14">Belongs to the DnaJ family.</text>
</comment>
<evidence type="ECO:0000256" key="11">
    <source>
        <dbReference type="ARBA" id="ARBA00053423"/>
    </source>
</evidence>
<keyword evidence="19" id="KW-1185">Reference proteome</keyword>
<evidence type="ECO:0000313" key="19">
    <source>
        <dbReference type="Proteomes" id="UP000031971"/>
    </source>
</evidence>
<reference evidence="18 19" key="1">
    <citation type="submission" date="2015-01" db="EMBL/GenBank/DDBJ databases">
        <title>Genome Sequence of Magnetospirillum magnetotacticum Strain MS-1.</title>
        <authorList>
            <person name="Marinov G.K."/>
            <person name="Smalley M.D."/>
            <person name="DeSalvo G."/>
        </authorList>
    </citation>
    <scope>NUCLEOTIDE SEQUENCE [LARGE SCALE GENOMIC DNA]</scope>
    <source>
        <strain evidence="18 19">MS-1</strain>
    </source>
</reference>
<dbReference type="FunFam" id="1.10.287.110:FF:000034">
    <property type="entry name" value="Chaperone protein DnaJ"/>
    <property type="match status" value="1"/>
</dbReference>
<evidence type="ECO:0000256" key="6">
    <source>
        <dbReference type="ARBA" id="ARBA00022737"/>
    </source>
</evidence>
<dbReference type="InterPro" id="IPR012724">
    <property type="entry name" value="DnaJ"/>
</dbReference>
<dbReference type="InterPro" id="IPR018253">
    <property type="entry name" value="DnaJ_domain_CS"/>
</dbReference>
<protein>
    <recommendedName>
        <fullName evidence="13 14">Chaperone protein DnaJ</fullName>
    </recommendedName>
</protein>
<dbReference type="Pfam" id="PF00684">
    <property type="entry name" value="DnaJ_CXXCXGXG"/>
    <property type="match status" value="1"/>
</dbReference>
<dbReference type="InterPro" id="IPR001623">
    <property type="entry name" value="DnaJ_domain"/>
</dbReference>
<dbReference type="CDD" id="cd10747">
    <property type="entry name" value="DnaJ_C"/>
    <property type="match status" value="1"/>
</dbReference>
<dbReference type="InterPro" id="IPR008971">
    <property type="entry name" value="HSP40/DnaJ_pept-bd"/>
</dbReference>
<feature type="repeat" description="CXXCXGXG motif" evidence="14">
    <location>
        <begin position="202"/>
        <end position="209"/>
    </location>
</feature>
<dbReference type="InterPro" id="IPR001305">
    <property type="entry name" value="HSP_DnaJ_Cys-rich_dom"/>
</dbReference>
<dbReference type="InterPro" id="IPR036410">
    <property type="entry name" value="HSP_DnaJ_Cys-rich_dom_sf"/>
</dbReference>
<evidence type="ECO:0000256" key="8">
    <source>
        <dbReference type="ARBA" id="ARBA00022833"/>
    </source>
</evidence>
<dbReference type="GO" id="GO:0006260">
    <property type="term" value="P:DNA replication"/>
    <property type="evidence" value="ECO:0007669"/>
    <property type="project" value="UniProtKB-KW"/>
</dbReference>
<dbReference type="PRINTS" id="PR00625">
    <property type="entry name" value="JDOMAIN"/>
</dbReference>
<feature type="domain" description="CR-type" evidence="17">
    <location>
        <begin position="136"/>
        <end position="214"/>
    </location>
</feature>
<name>A0A0C2UYP5_PARME</name>
<dbReference type="Pfam" id="PF00226">
    <property type="entry name" value="DnaJ"/>
    <property type="match status" value="1"/>
</dbReference>
<evidence type="ECO:0000256" key="7">
    <source>
        <dbReference type="ARBA" id="ARBA00022771"/>
    </source>
</evidence>
<keyword evidence="6 14" id="KW-0677">Repeat</keyword>
<comment type="function">
    <text evidence="11 14">Participates actively in the response to hyperosmotic and heat shock by preventing the aggregation of stress-denatured proteins and by disaggregating proteins, also in an autonomous, DnaK-independent fashion. Unfolded proteins bind initially to DnaJ; upon interaction with the DnaJ-bound protein, DnaK hydrolyzes its bound ATP, resulting in the formation of a stable complex. GrpE releases ADP from DnaK; ATP binding to DnaK triggers the release of the substrate protein, thus completing the reaction cycle. Several rounds of ATP-dependent interactions between DnaJ, DnaK and GrpE are required for fully efficient folding. Also involved, together with DnaK and GrpE, in the DNA replication of plasmids through activation of initiation proteins.</text>
</comment>
<dbReference type="HAMAP" id="MF_01152">
    <property type="entry name" value="DnaJ"/>
    <property type="match status" value="1"/>
</dbReference>
<dbReference type="Gene3D" id="2.10.230.10">
    <property type="entry name" value="Heat shock protein DnaJ, cysteine-rich domain"/>
    <property type="match status" value="1"/>
</dbReference>
<dbReference type="GO" id="GO:0051082">
    <property type="term" value="F:unfolded protein binding"/>
    <property type="evidence" value="ECO:0007669"/>
    <property type="project" value="UniProtKB-UniRule"/>
</dbReference>
<feature type="domain" description="J" evidence="16">
    <location>
        <begin position="5"/>
        <end position="70"/>
    </location>
</feature>
<dbReference type="Gene3D" id="1.10.287.110">
    <property type="entry name" value="DnaJ domain"/>
    <property type="match status" value="1"/>
</dbReference>
<keyword evidence="10 14" id="KW-0143">Chaperone</keyword>
<comment type="subcellular location">
    <subcellularLocation>
        <location evidence="1 14">Cytoplasm</location>
    </subcellularLocation>
</comment>
<feature type="zinc finger region" description="CR-type" evidence="15">
    <location>
        <begin position="136"/>
        <end position="214"/>
    </location>
</feature>
<dbReference type="AlphaFoldDB" id="A0A0C2UYP5"/>
<keyword evidence="4 14" id="KW-0235">DNA replication</keyword>
<accession>A0A0C2UYP5</accession>
<dbReference type="GO" id="GO:0031072">
    <property type="term" value="F:heat shock protein binding"/>
    <property type="evidence" value="ECO:0007669"/>
    <property type="project" value="InterPro"/>
</dbReference>
<evidence type="ECO:0000256" key="1">
    <source>
        <dbReference type="ARBA" id="ARBA00004496"/>
    </source>
</evidence>
<dbReference type="FunFam" id="2.60.260.20:FF:000004">
    <property type="entry name" value="Molecular chaperone DnaJ"/>
    <property type="match status" value="1"/>
</dbReference>
<dbReference type="Pfam" id="PF01556">
    <property type="entry name" value="DnaJ_C"/>
    <property type="match status" value="1"/>
</dbReference>
<dbReference type="EMBL" id="JXSL01000030">
    <property type="protein sequence ID" value="KIL97971.1"/>
    <property type="molecule type" value="Genomic_DNA"/>
</dbReference>
<evidence type="ECO:0000256" key="5">
    <source>
        <dbReference type="ARBA" id="ARBA00022723"/>
    </source>
</evidence>
<keyword evidence="3 14" id="KW-0963">Cytoplasm</keyword>
<feature type="repeat" description="CXXCXGXG motif" evidence="14">
    <location>
        <begin position="188"/>
        <end position="195"/>
    </location>
</feature>
<dbReference type="PANTHER" id="PTHR43096:SF48">
    <property type="entry name" value="CHAPERONE PROTEIN DNAJ"/>
    <property type="match status" value="1"/>
</dbReference>
<dbReference type="Proteomes" id="UP000031971">
    <property type="component" value="Unassembled WGS sequence"/>
</dbReference>
<feature type="binding site" evidence="14">
    <location>
        <position position="169"/>
    </location>
    <ligand>
        <name>Zn(2+)</name>
        <dbReference type="ChEBI" id="CHEBI:29105"/>
        <label>2</label>
    </ligand>
</feature>
<dbReference type="STRING" id="272627.CCC_01032"/>
<dbReference type="GO" id="GO:0008270">
    <property type="term" value="F:zinc ion binding"/>
    <property type="evidence" value="ECO:0007669"/>
    <property type="project" value="UniProtKB-UniRule"/>
</dbReference>
<comment type="caution">
    <text evidence="18">The sequence shown here is derived from an EMBL/GenBank/DDBJ whole genome shotgun (WGS) entry which is preliminary data.</text>
</comment>
<comment type="subunit">
    <text evidence="2 14">Homodimer.</text>
</comment>
<evidence type="ECO:0000313" key="18">
    <source>
        <dbReference type="EMBL" id="KIL97971.1"/>
    </source>
</evidence>
<dbReference type="InterPro" id="IPR002939">
    <property type="entry name" value="DnaJ_C"/>
</dbReference>
<keyword evidence="7 14" id="KW-0863">Zinc-finger</keyword>
<feature type="binding site" evidence="14">
    <location>
        <position position="202"/>
    </location>
    <ligand>
        <name>Zn(2+)</name>
        <dbReference type="ChEBI" id="CHEBI:29105"/>
        <label>1</label>
    </ligand>
</feature>
<dbReference type="CDD" id="cd06257">
    <property type="entry name" value="DnaJ"/>
    <property type="match status" value="1"/>
</dbReference>
<feature type="repeat" description="CXXCXGXG motif" evidence="14">
    <location>
        <begin position="166"/>
        <end position="173"/>
    </location>
</feature>
<dbReference type="SMART" id="SM00271">
    <property type="entry name" value="DnaJ"/>
    <property type="match status" value="1"/>
</dbReference>
<evidence type="ECO:0000256" key="3">
    <source>
        <dbReference type="ARBA" id="ARBA00022490"/>
    </source>
</evidence>
<evidence type="ECO:0000256" key="14">
    <source>
        <dbReference type="HAMAP-Rule" id="MF_01152"/>
    </source>
</evidence>
<evidence type="ECO:0000256" key="10">
    <source>
        <dbReference type="ARBA" id="ARBA00023186"/>
    </source>
</evidence>
<keyword evidence="8 14" id="KW-0862">Zinc</keyword>
<feature type="repeat" description="CXXCXGXG motif" evidence="14">
    <location>
        <begin position="149"/>
        <end position="156"/>
    </location>
</feature>
<keyword evidence="5 14" id="KW-0479">Metal-binding</keyword>
<feature type="binding site" evidence="14">
    <location>
        <position position="152"/>
    </location>
    <ligand>
        <name>Zn(2+)</name>
        <dbReference type="ChEBI" id="CHEBI:29105"/>
        <label>1</label>
    </ligand>
</feature>
<evidence type="ECO:0000256" key="13">
    <source>
        <dbReference type="ARBA" id="ARBA00067609"/>
    </source>
</evidence>
<dbReference type="GO" id="GO:0005524">
    <property type="term" value="F:ATP binding"/>
    <property type="evidence" value="ECO:0007669"/>
    <property type="project" value="InterPro"/>
</dbReference>
<gene>
    <name evidence="14" type="primary">dnaJ</name>
    <name evidence="18" type="ORF">CCC_01032</name>
</gene>
<dbReference type="GO" id="GO:0042026">
    <property type="term" value="P:protein refolding"/>
    <property type="evidence" value="ECO:0007669"/>
    <property type="project" value="TreeGrafter"/>
</dbReference>